<feature type="compositionally biased region" description="Polar residues" evidence="1">
    <location>
        <begin position="215"/>
        <end position="234"/>
    </location>
</feature>
<dbReference type="AlphaFoldDB" id="A0A9D4MID8"/>
<accession>A0A9D4MID8</accession>
<keyword evidence="3" id="KW-1185">Reference proteome</keyword>
<feature type="compositionally biased region" description="Low complexity" evidence="1">
    <location>
        <begin position="190"/>
        <end position="213"/>
    </location>
</feature>
<gene>
    <name evidence="2" type="ORF">DPMN_039158</name>
</gene>
<evidence type="ECO:0000256" key="1">
    <source>
        <dbReference type="SAM" id="MobiDB-lite"/>
    </source>
</evidence>
<protein>
    <submittedName>
        <fullName evidence="2">Uncharacterized protein</fullName>
    </submittedName>
</protein>
<reference evidence="2" key="2">
    <citation type="submission" date="2020-11" db="EMBL/GenBank/DDBJ databases">
        <authorList>
            <person name="McCartney M.A."/>
            <person name="Auch B."/>
            <person name="Kono T."/>
            <person name="Mallez S."/>
            <person name="Becker A."/>
            <person name="Gohl D.M."/>
            <person name="Silverstein K.A.T."/>
            <person name="Koren S."/>
            <person name="Bechman K.B."/>
            <person name="Herman A."/>
            <person name="Abrahante J.E."/>
            <person name="Garbe J."/>
        </authorList>
    </citation>
    <scope>NUCLEOTIDE SEQUENCE</scope>
    <source>
        <strain evidence="2">Duluth1</strain>
        <tissue evidence="2">Whole animal</tissue>
    </source>
</reference>
<dbReference type="Proteomes" id="UP000828390">
    <property type="component" value="Unassembled WGS sequence"/>
</dbReference>
<organism evidence="2 3">
    <name type="scientific">Dreissena polymorpha</name>
    <name type="common">Zebra mussel</name>
    <name type="synonym">Mytilus polymorpha</name>
    <dbReference type="NCBI Taxonomy" id="45954"/>
    <lineage>
        <taxon>Eukaryota</taxon>
        <taxon>Metazoa</taxon>
        <taxon>Spiralia</taxon>
        <taxon>Lophotrochozoa</taxon>
        <taxon>Mollusca</taxon>
        <taxon>Bivalvia</taxon>
        <taxon>Autobranchia</taxon>
        <taxon>Heteroconchia</taxon>
        <taxon>Euheterodonta</taxon>
        <taxon>Imparidentia</taxon>
        <taxon>Neoheterodontei</taxon>
        <taxon>Myida</taxon>
        <taxon>Dreissenoidea</taxon>
        <taxon>Dreissenidae</taxon>
        <taxon>Dreissena</taxon>
    </lineage>
</organism>
<reference evidence="2" key="1">
    <citation type="journal article" date="2019" name="bioRxiv">
        <title>The Genome of the Zebra Mussel, Dreissena polymorpha: A Resource for Invasive Species Research.</title>
        <authorList>
            <person name="McCartney M.A."/>
            <person name="Auch B."/>
            <person name="Kono T."/>
            <person name="Mallez S."/>
            <person name="Zhang Y."/>
            <person name="Obille A."/>
            <person name="Becker A."/>
            <person name="Abrahante J.E."/>
            <person name="Garbe J."/>
            <person name="Badalamenti J.P."/>
            <person name="Herman A."/>
            <person name="Mangelson H."/>
            <person name="Liachko I."/>
            <person name="Sullivan S."/>
            <person name="Sone E.D."/>
            <person name="Koren S."/>
            <person name="Silverstein K.A.T."/>
            <person name="Beckman K.B."/>
            <person name="Gohl D.M."/>
        </authorList>
    </citation>
    <scope>NUCLEOTIDE SEQUENCE</scope>
    <source>
        <strain evidence="2">Duluth1</strain>
        <tissue evidence="2">Whole animal</tissue>
    </source>
</reference>
<dbReference type="EMBL" id="JAIWYP010000002">
    <property type="protein sequence ID" value="KAH3875877.1"/>
    <property type="molecule type" value="Genomic_DNA"/>
</dbReference>
<name>A0A9D4MID8_DREPO</name>
<proteinExistence type="predicted"/>
<evidence type="ECO:0000313" key="2">
    <source>
        <dbReference type="EMBL" id="KAH3875877.1"/>
    </source>
</evidence>
<comment type="caution">
    <text evidence="2">The sequence shown here is derived from an EMBL/GenBank/DDBJ whole genome shotgun (WGS) entry which is preliminary data.</text>
</comment>
<sequence length="245" mass="26977">MVLYYGIGEVIVIIDGGNQNTNFLHQGVNITKLNGHLDIIECTFNKDISFRKRNTATNEDTIFAECFTAERDCFVLNGTFAENIRKPLYTGHGGIIIIKQLNEDTYGDYTCYETYNTSNEASISIERPKIKTNEGTSETPNKRTCMCLIWITRSNISILWRKFTQTTHTNCRSSSSTLSSAASNVYTISRSPSSISPSLSSSNDSNSSGGISRPITPSSNNRTDISSPIENTGMLTDLPPADIAV</sequence>
<evidence type="ECO:0000313" key="3">
    <source>
        <dbReference type="Proteomes" id="UP000828390"/>
    </source>
</evidence>
<feature type="region of interest" description="Disordered" evidence="1">
    <location>
        <begin position="190"/>
        <end position="245"/>
    </location>
</feature>